<dbReference type="AlphaFoldDB" id="K4QX31"/>
<dbReference type="KEGG" id="sdv:BN159_0996"/>
<feature type="chain" id="PRO_5039662048" evidence="1">
    <location>
        <begin position="22"/>
        <end position="100"/>
    </location>
</feature>
<dbReference type="STRING" id="1214101.BN159_0996"/>
<keyword evidence="3" id="KW-1185">Reference proteome</keyword>
<proteinExistence type="predicted"/>
<evidence type="ECO:0000313" key="3">
    <source>
        <dbReference type="Proteomes" id="UP000008043"/>
    </source>
</evidence>
<accession>K4QX31</accession>
<dbReference type="RefSeq" id="WP_015655772.1">
    <property type="nucleotide sequence ID" value="NC_020504.1"/>
</dbReference>
<feature type="signal peptide" evidence="1">
    <location>
        <begin position="1"/>
        <end position="21"/>
    </location>
</feature>
<dbReference type="HOGENOM" id="CLU_180109_0_0_11"/>
<evidence type="ECO:0000256" key="1">
    <source>
        <dbReference type="SAM" id="SignalP"/>
    </source>
</evidence>
<organism evidence="2 3">
    <name type="scientific">Streptomyces davaonensis (strain DSM 101723 / JCM 4913 / KCC S-0913 / 768)</name>
    <dbReference type="NCBI Taxonomy" id="1214101"/>
    <lineage>
        <taxon>Bacteria</taxon>
        <taxon>Bacillati</taxon>
        <taxon>Actinomycetota</taxon>
        <taxon>Actinomycetes</taxon>
        <taxon>Kitasatosporales</taxon>
        <taxon>Streptomycetaceae</taxon>
        <taxon>Streptomyces</taxon>
    </lineage>
</organism>
<dbReference type="PATRIC" id="fig|1214101.3.peg.1007"/>
<keyword evidence="1" id="KW-0732">Signal</keyword>
<dbReference type="Proteomes" id="UP000008043">
    <property type="component" value="Chromosome"/>
</dbReference>
<sequence length="100" mass="10506">MISTRRIVAAVGLAASVTGLAAPMASAAEADAHAGGLSPIRMLDSLTVSDIPEEHKAALPRPSEQLNQLNRVHELNQLHQLHQVTDLAAPVTGLLPGIEY</sequence>
<evidence type="ECO:0000313" key="2">
    <source>
        <dbReference type="EMBL" id="CCK25375.1"/>
    </source>
</evidence>
<reference evidence="2 3" key="1">
    <citation type="journal article" date="2012" name="J. Bacteriol.">
        <title>Genome sequence of the bacterium Streptomyces davawensis JCM 4913 and heterologous production of the unique antibiotic roseoflavin.</title>
        <authorList>
            <person name="Jankowitsch F."/>
            <person name="Schwarz J."/>
            <person name="Ruckert C."/>
            <person name="Gust B."/>
            <person name="Szczepanowski R."/>
            <person name="Blom J."/>
            <person name="Pelzer S."/>
            <person name="Kalinowski J."/>
            <person name="Mack M."/>
        </authorList>
    </citation>
    <scope>NUCLEOTIDE SEQUENCE [LARGE SCALE GENOMIC DNA]</scope>
    <source>
        <strain evidence="3">DSM 101723 / JCM 4913 / KCC S-0913 / 768</strain>
    </source>
</reference>
<protein>
    <submittedName>
        <fullName evidence="2">Putative secreted protein</fullName>
    </submittedName>
</protein>
<gene>
    <name evidence="2" type="ORF">BN159_0996</name>
</gene>
<name>K4QX31_STRDJ</name>
<dbReference type="OrthoDB" id="4303023at2"/>
<dbReference type="eggNOG" id="ENOG5031T87">
    <property type="taxonomic scope" value="Bacteria"/>
</dbReference>
<dbReference type="EMBL" id="HE971709">
    <property type="protein sequence ID" value="CCK25375.1"/>
    <property type="molecule type" value="Genomic_DNA"/>
</dbReference>